<keyword evidence="2" id="KW-0238">DNA-binding</keyword>
<organism evidence="7 8">
    <name type="scientific">Hyphobacterium marinum</name>
    <dbReference type="NCBI Taxonomy" id="3116574"/>
    <lineage>
        <taxon>Bacteria</taxon>
        <taxon>Pseudomonadati</taxon>
        <taxon>Pseudomonadota</taxon>
        <taxon>Alphaproteobacteria</taxon>
        <taxon>Maricaulales</taxon>
        <taxon>Maricaulaceae</taxon>
        <taxon>Hyphobacterium</taxon>
    </lineage>
</organism>
<feature type="transmembrane region" description="Helical" evidence="5">
    <location>
        <begin position="59"/>
        <end position="78"/>
    </location>
</feature>
<feature type="transmembrane region" description="Helical" evidence="5">
    <location>
        <begin position="166"/>
        <end position="183"/>
    </location>
</feature>
<evidence type="ECO:0000256" key="3">
    <source>
        <dbReference type="ARBA" id="ARBA00023163"/>
    </source>
</evidence>
<feature type="transmembrane region" description="Helical" evidence="5">
    <location>
        <begin position="195"/>
        <end position="215"/>
    </location>
</feature>
<evidence type="ECO:0000256" key="1">
    <source>
        <dbReference type="ARBA" id="ARBA00023015"/>
    </source>
</evidence>
<accession>A0ABU7LZX1</accession>
<sequence>MLALAATVKLVSAGMAAGWIGANFFKRLPQPLFGLWSIFCAGFVAVMLIEVFGASLGPAYPLLAVMTCATCSVFWLTARALFRRTFEFGWFAAVILAGIFIPTIFDQMALATGADRWVGESFIASASDRLDGVQTLFSSVALALAFREGLKGWGPRLSRGERQMRILFLVSFGCGVGICVFLFDHGRLDVISPDVTATIQAACALTILTTMTIVLRYRLRHPLPAPARLNPSTDDVDLGRRIRKLVESGAYLDADLKVADIARRLQERDYKVSRAIAAGLGEANFNRFVNRFRVDHAKAMLRDPAFADRSILDIALESGFASLGPFNRAFRDATDQTPREYRRGADGDASAKGLVTS</sequence>
<feature type="transmembrane region" description="Helical" evidence="5">
    <location>
        <begin position="90"/>
        <end position="110"/>
    </location>
</feature>
<evidence type="ECO:0000259" key="6">
    <source>
        <dbReference type="PROSITE" id="PS01124"/>
    </source>
</evidence>
<dbReference type="EMBL" id="JAZDRO010000003">
    <property type="protein sequence ID" value="MEE2566837.1"/>
    <property type="molecule type" value="Genomic_DNA"/>
</dbReference>
<keyword evidence="3" id="KW-0804">Transcription</keyword>
<dbReference type="SMART" id="SM00342">
    <property type="entry name" value="HTH_ARAC"/>
    <property type="match status" value="1"/>
</dbReference>
<dbReference type="PANTHER" id="PTHR43280">
    <property type="entry name" value="ARAC-FAMILY TRANSCRIPTIONAL REGULATOR"/>
    <property type="match status" value="1"/>
</dbReference>
<feature type="transmembrane region" description="Helical" evidence="5">
    <location>
        <begin position="32"/>
        <end position="53"/>
    </location>
</feature>
<dbReference type="RefSeq" id="WP_330196388.1">
    <property type="nucleotide sequence ID" value="NZ_JAZDRO010000003.1"/>
</dbReference>
<dbReference type="Proteomes" id="UP001310692">
    <property type="component" value="Unassembled WGS sequence"/>
</dbReference>
<dbReference type="PANTHER" id="PTHR43280:SF29">
    <property type="entry name" value="ARAC-FAMILY TRANSCRIPTIONAL REGULATOR"/>
    <property type="match status" value="1"/>
</dbReference>
<protein>
    <submittedName>
        <fullName evidence="7">AraC family transcriptional regulator</fullName>
    </submittedName>
</protein>
<evidence type="ECO:0000313" key="7">
    <source>
        <dbReference type="EMBL" id="MEE2566837.1"/>
    </source>
</evidence>
<keyword evidence="5" id="KW-0472">Membrane</keyword>
<feature type="domain" description="HTH araC/xylS-type" evidence="6">
    <location>
        <begin position="240"/>
        <end position="344"/>
    </location>
</feature>
<feature type="transmembrane region" description="Helical" evidence="5">
    <location>
        <begin position="6"/>
        <end position="25"/>
    </location>
</feature>
<evidence type="ECO:0000313" key="8">
    <source>
        <dbReference type="Proteomes" id="UP001310692"/>
    </source>
</evidence>
<gene>
    <name evidence="7" type="ORF">V0U35_09105</name>
</gene>
<name>A0ABU7LZX1_9PROT</name>
<feature type="transmembrane region" description="Helical" evidence="5">
    <location>
        <begin position="130"/>
        <end position="146"/>
    </location>
</feature>
<proteinExistence type="predicted"/>
<keyword evidence="5" id="KW-0812">Transmembrane</keyword>
<dbReference type="Gene3D" id="1.10.10.60">
    <property type="entry name" value="Homeodomain-like"/>
    <property type="match status" value="1"/>
</dbReference>
<comment type="caution">
    <text evidence="7">The sequence shown here is derived from an EMBL/GenBank/DDBJ whole genome shotgun (WGS) entry which is preliminary data.</text>
</comment>
<reference evidence="7 8" key="1">
    <citation type="submission" date="2024-01" db="EMBL/GenBank/DDBJ databases">
        <title>Hyphobacterium bacterium isolated from marine sediment.</title>
        <authorList>
            <person name="Zhao S."/>
        </authorList>
    </citation>
    <scope>NUCLEOTIDE SEQUENCE [LARGE SCALE GENOMIC DNA]</scope>
    <source>
        <strain evidence="7 8">Y60-23</strain>
    </source>
</reference>
<evidence type="ECO:0000256" key="2">
    <source>
        <dbReference type="ARBA" id="ARBA00023125"/>
    </source>
</evidence>
<keyword evidence="5" id="KW-1133">Transmembrane helix</keyword>
<dbReference type="PROSITE" id="PS01124">
    <property type="entry name" value="HTH_ARAC_FAMILY_2"/>
    <property type="match status" value="1"/>
</dbReference>
<keyword evidence="8" id="KW-1185">Reference proteome</keyword>
<dbReference type="InterPro" id="IPR018060">
    <property type="entry name" value="HTH_AraC"/>
</dbReference>
<feature type="compositionally biased region" description="Basic and acidic residues" evidence="4">
    <location>
        <begin position="335"/>
        <end position="346"/>
    </location>
</feature>
<dbReference type="InterPro" id="IPR009057">
    <property type="entry name" value="Homeodomain-like_sf"/>
</dbReference>
<evidence type="ECO:0000256" key="5">
    <source>
        <dbReference type="SAM" id="Phobius"/>
    </source>
</evidence>
<dbReference type="SUPFAM" id="SSF46689">
    <property type="entry name" value="Homeodomain-like"/>
    <property type="match status" value="1"/>
</dbReference>
<dbReference type="PROSITE" id="PS00041">
    <property type="entry name" value="HTH_ARAC_FAMILY_1"/>
    <property type="match status" value="1"/>
</dbReference>
<dbReference type="InterPro" id="IPR018062">
    <property type="entry name" value="HTH_AraC-typ_CS"/>
</dbReference>
<keyword evidence="1" id="KW-0805">Transcription regulation</keyword>
<feature type="region of interest" description="Disordered" evidence="4">
    <location>
        <begin position="335"/>
        <end position="357"/>
    </location>
</feature>
<evidence type="ECO:0000256" key="4">
    <source>
        <dbReference type="SAM" id="MobiDB-lite"/>
    </source>
</evidence>
<dbReference type="Pfam" id="PF12833">
    <property type="entry name" value="HTH_18"/>
    <property type="match status" value="1"/>
</dbReference>